<evidence type="ECO:0000313" key="3">
    <source>
        <dbReference type="EMBL" id="TEY81167.1"/>
    </source>
</evidence>
<evidence type="ECO:0000256" key="1">
    <source>
        <dbReference type="SAM" id="Coils"/>
    </source>
</evidence>
<comment type="caution">
    <text evidence="3">The sequence shown here is derived from an EMBL/GenBank/DDBJ whole genome shotgun (WGS) entry which is preliminary data.</text>
</comment>
<evidence type="ECO:0000313" key="4">
    <source>
        <dbReference type="Proteomes" id="UP000297299"/>
    </source>
</evidence>
<feature type="coiled-coil region" evidence="1">
    <location>
        <begin position="696"/>
        <end position="730"/>
    </location>
</feature>
<keyword evidence="1" id="KW-0175">Coiled coil</keyword>
<organism evidence="3 4">
    <name type="scientific">Botryotinia calthae</name>
    <dbReference type="NCBI Taxonomy" id="38488"/>
    <lineage>
        <taxon>Eukaryota</taxon>
        <taxon>Fungi</taxon>
        <taxon>Dikarya</taxon>
        <taxon>Ascomycota</taxon>
        <taxon>Pezizomycotina</taxon>
        <taxon>Leotiomycetes</taxon>
        <taxon>Helotiales</taxon>
        <taxon>Sclerotiniaceae</taxon>
        <taxon>Botryotinia</taxon>
    </lineage>
</organism>
<feature type="region of interest" description="Disordered" evidence="2">
    <location>
        <begin position="226"/>
        <end position="278"/>
    </location>
</feature>
<reference evidence="3 4" key="1">
    <citation type="submission" date="2017-11" db="EMBL/GenBank/DDBJ databases">
        <title>Comparative genomics of Botrytis spp.</title>
        <authorList>
            <person name="Valero-Jimenez C.A."/>
            <person name="Tapia P."/>
            <person name="Veloso J."/>
            <person name="Silva-Moreno E."/>
            <person name="Staats M."/>
            <person name="Valdes J.H."/>
            <person name="Van Kan J.A.L."/>
        </authorList>
    </citation>
    <scope>NUCLEOTIDE SEQUENCE [LARGE SCALE GENOMIC DNA]</scope>
    <source>
        <strain evidence="3 4">MUCL2830</strain>
    </source>
</reference>
<proteinExistence type="predicted"/>
<feature type="compositionally biased region" description="Acidic residues" evidence="2">
    <location>
        <begin position="247"/>
        <end position="266"/>
    </location>
</feature>
<accession>A0A4Y8DDF3</accession>
<keyword evidence="4" id="KW-1185">Reference proteome</keyword>
<name>A0A4Y8DDF3_9HELO</name>
<evidence type="ECO:0000256" key="2">
    <source>
        <dbReference type="SAM" id="MobiDB-lite"/>
    </source>
</evidence>
<dbReference type="OrthoDB" id="3561114at2759"/>
<gene>
    <name evidence="3" type="ORF">BOTCAL_0034g00310</name>
</gene>
<dbReference type="EMBL" id="PHWZ01000034">
    <property type="protein sequence ID" value="TEY81167.1"/>
    <property type="molecule type" value="Genomic_DNA"/>
</dbReference>
<protein>
    <submittedName>
        <fullName evidence="3">Uncharacterized protein</fullName>
    </submittedName>
</protein>
<sequence>MDQFFTENYANTLGVYHVIEDRQVLLQRILDQVVAIPGMTQELTSKFVNLYREFEGLLVATPAPALAFRYGHRVAIVTFHSLKNVGKNDDGDICVHHLWKGDCGFVLVEDIFLFSTKSQIFRHNFNRSPLVRRRTTLLNSEQDKLYCQPMMYEIISRADRLMMGTWSGSLLPQDRVCFYIERFGLEEFSAEEANILLPEEHKVNADDDDDVLSGDDSMLEPRIIHTPATSSAADTDEFTIQAHDNSDPGEDEQDYSDSEDDDAQDDATERYQQKIQGQEEWTARDTNHVIYLVATLRTRLGNVAARERDVEDREAILKTETAALERQKIDQENMLAVRAASIEKQKVDQETALATRAITLTRRGMDRENALVALYHERGLGPMLEMPQEADANYCTQFRKGEWGICLPSCQGTVIRSTKYFNTFTPQALATSILSADRELNMAGTQTNLLADKNSFYENEVNRLLEMIRIHPVYGTSFFEGSLVKQSKEIKLLLLTSSEPSLIFRFGLENRDVTFVRANSANFGSSKQVFALEHLWKIPGGYVLVQDLMYFNIALKEMPLRGSPFVQRLITLLDIHEKNPGFERMNCSLVVRNGIVFMVKKYNKKLVPFSNGSSILNQSFEFLKTAAVVTSKTKSPMSQMKEDRTAATGFLLEDKIPSSTLLAREATVKATETALDLREAAVKASEDALRQREDVMESEKATIKNDQENLKLYESNLRYKEERLRKKDEKLNREFTNRELLVTEREQKIETMEGASKMGWVIPMAISKDVSDDLYKWMGRSHEVET</sequence>
<dbReference type="AlphaFoldDB" id="A0A4Y8DDF3"/>
<dbReference type="Proteomes" id="UP000297299">
    <property type="component" value="Unassembled WGS sequence"/>
</dbReference>